<evidence type="ECO:0000256" key="1">
    <source>
        <dbReference type="SAM" id="Phobius"/>
    </source>
</evidence>
<evidence type="ECO:0000313" key="3">
    <source>
        <dbReference type="Proteomes" id="UP000004123"/>
    </source>
</evidence>
<name>F9DI16_9BACT</name>
<protein>
    <submittedName>
        <fullName evidence="2">Uncharacterized protein</fullName>
    </submittedName>
</protein>
<dbReference type="Proteomes" id="UP000004123">
    <property type="component" value="Unassembled WGS sequence"/>
</dbReference>
<keyword evidence="1" id="KW-1133">Transmembrane helix</keyword>
<accession>F9DI16</accession>
<keyword evidence="1" id="KW-0472">Membrane</keyword>
<gene>
    <name evidence="2" type="ORF">HMPREF9144_1306</name>
</gene>
<keyword evidence="1" id="KW-0812">Transmembrane</keyword>
<reference evidence="2 3" key="1">
    <citation type="submission" date="2011-04" db="EMBL/GenBank/DDBJ databases">
        <authorList>
            <person name="Muzny D."/>
            <person name="Qin X."/>
            <person name="Deng J."/>
            <person name="Jiang H."/>
            <person name="Liu Y."/>
            <person name="Qu J."/>
            <person name="Song X.-Z."/>
            <person name="Zhang L."/>
            <person name="Thornton R."/>
            <person name="Coyle M."/>
            <person name="Francisco L."/>
            <person name="Jackson L."/>
            <person name="Javaid M."/>
            <person name="Korchina V."/>
            <person name="Kovar C."/>
            <person name="Mata R."/>
            <person name="Mathew T."/>
            <person name="Ngo R."/>
            <person name="Nguyen L."/>
            <person name="Nguyen N."/>
            <person name="Okwuonu G."/>
            <person name="Ongeri F."/>
            <person name="Pham C."/>
            <person name="Simmons D."/>
            <person name="Wilczek-Boney K."/>
            <person name="Hale W."/>
            <person name="Jakkamsetti A."/>
            <person name="Pham P."/>
            <person name="Ruth R."/>
            <person name="San Lucas F."/>
            <person name="Warren J."/>
            <person name="Zhang J."/>
            <person name="Zhao Z."/>
            <person name="Zhou C."/>
            <person name="Zhu D."/>
            <person name="Lee S."/>
            <person name="Bess C."/>
            <person name="Blankenburg K."/>
            <person name="Forbes L."/>
            <person name="Fu Q."/>
            <person name="Gubbala S."/>
            <person name="Hirani K."/>
            <person name="Jayaseelan J.C."/>
            <person name="Lara F."/>
            <person name="Munidasa M."/>
            <person name="Palculict T."/>
            <person name="Patil S."/>
            <person name="Pu L.-L."/>
            <person name="Saada N."/>
            <person name="Tang L."/>
            <person name="Weissenberger G."/>
            <person name="Zhu Y."/>
            <person name="Hemphill L."/>
            <person name="Shang Y."/>
            <person name="Youmans B."/>
            <person name="Ayvaz T."/>
            <person name="Ross M."/>
            <person name="Santibanez J."/>
            <person name="Aqrawi P."/>
            <person name="Gross S."/>
            <person name="Joshi V."/>
            <person name="Fowler G."/>
            <person name="Nazareth L."/>
            <person name="Reid J."/>
            <person name="Worley K."/>
            <person name="Petrosino J."/>
            <person name="Highlander S."/>
            <person name="Gibbs R."/>
        </authorList>
    </citation>
    <scope>NUCLEOTIDE SEQUENCE [LARGE SCALE GENOMIC DNA]</scope>
    <source>
        <strain evidence="2 3">ATCC 700821</strain>
    </source>
</reference>
<dbReference type="AlphaFoldDB" id="F9DI16"/>
<sequence length="56" mass="6412">MPPTPFMTEVKYREFFLFNLDGVIAIFEHDMYLFGGVITGHILNLPIIVVVEQQLG</sequence>
<proteinExistence type="predicted"/>
<evidence type="ECO:0000313" key="2">
    <source>
        <dbReference type="EMBL" id="EGQ18059.1"/>
    </source>
</evidence>
<comment type="caution">
    <text evidence="2">The sequence shown here is derived from an EMBL/GenBank/DDBJ whole genome shotgun (WGS) entry which is preliminary data.</text>
</comment>
<feature type="transmembrane region" description="Helical" evidence="1">
    <location>
        <begin position="31"/>
        <end position="51"/>
    </location>
</feature>
<organism evidence="2 3">
    <name type="scientific">Prevotella pallens ATCC 700821</name>
    <dbReference type="NCBI Taxonomy" id="997353"/>
    <lineage>
        <taxon>Bacteria</taxon>
        <taxon>Pseudomonadati</taxon>
        <taxon>Bacteroidota</taxon>
        <taxon>Bacteroidia</taxon>
        <taxon>Bacteroidales</taxon>
        <taxon>Prevotellaceae</taxon>
        <taxon>Prevotella</taxon>
    </lineage>
</organism>
<dbReference type="HOGENOM" id="CLU_3010527_0_0_10"/>
<dbReference type="EMBL" id="AFPY01000069">
    <property type="protein sequence ID" value="EGQ18059.1"/>
    <property type="molecule type" value="Genomic_DNA"/>
</dbReference>